<dbReference type="OrthoDB" id="422574at2759"/>
<dbReference type="SUPFAM" id="SSF47616">
    <property type="entry name" value="GST C-terminal domain-like"/>
    <property type="match status" value="1"/>
</dbReference>
<feature type="domain" description="GST N-terminal" evidence="7">
    <location>
        <begin position="7"/>
        <end position="88"/>
    </location>
</feature>
<dbReference type="SUPFAM" id="SSF52833">
    <property type="entry name" value="Thioredoxin-like"/>
    <property type="match status" value="1"/>
</dbReference>
<evidence type="ECO:0000313" key="10">
    <source>
        <dbReference type="Proteomes" id="UP000800092"/>
    </source>
</evidence>
<evidence type="ECO:0000256" key="3">
    <source>
        <dbReference type="ARBA" id="ARBA00022679"/>
    </source>
</evidence>
<keyword evidence="10" id="KW-1185">Reference proteome</keyword>
<sequence>MVNSKSNPIILYSHASGPNPWKIAILLEELGLAYETKFQEFSDLKVEPFISLNPNGRVPAIEDRNTGVILGESGAIIQYLIDTYDTENRLTYTTSPEKYKLLYWLAFQISGQGPYFGQKAWFSNYHHEKVPSAEQRYAGEIRRVLGVIDAHLKKQQTEYLVGNKATYADLAWVTWDVMLGWLVPDLDYQKEFPLFAAWHARLVARPAVKKVLEEKAKLS</sequence>
<comment type="catalytic activity">
    <reaction evidence="4">
        <text>RX + glutathione = an S-substituted glutathione + a halide anion + H(+)</text>
        <dbReference type="Rhea" id="RHEA:16437"/>
        <dbReference type="ChEBI" id="CHEBI:15378"/>
        <dbReference type="ChEBI" id="CHEBI:16042"/>
        <dbReference type="ChEBI" id="CHEBI:17792"/>
        <dbReference type="ChEBI" id="CHEBI:57925"/>
        <dbReference type="ChEBI" id="CHEBI:90779"/>
        <dbReference type="EC" id="2.5.1.18"/>
    </reaction>
</comment>
<dbReference type="PANTHER" id="PTHR44051">
    <property type="entry name" value="GLUTATHIONE S-TRANSFERASE-RELATED"/>
    <property type="match status" value="1"/>
</dbReference>
<evidence type="ECO:0000259" key="8">
    <source>
        <dbReference type="PROSITE" id="PS50405"/>
    </source>
</evidence>
<dbReference type="GO" id="GO:0004364">
    <property type="term" value="F:glutathione transferase activity"/>
    <property type="evidence" value="ECO:0007669"/>
    <property type="project" value="UniProtKB-EC"/>
</dbReference>
<reference evidence="9" key="1">
    <citation type="journal article" date="2020" name="Stud. Mycol.">
        <title>101 Dothideomycetes genomes: a test case for predicting lifestyles and emergence of pathogens.</title>
        <authorList>
            <person name="Haridas S."/>
            <person name="Albert R."/>
            <person name="Binder M."/>
            <person name="Bloem J."/>
            <person name="Labutti K."/>
            <person name="Salamov A."/>
            <person name="Andreopoulos B."/>
            <person name="Baker S."/>
            <person name="Barry K."/>
            <person name="Bills G."/>
            <person name="Bluhm B."/>
            <person name="Cannon C."/>
            <person name="Castanera R."/>
            <person name="Culley D."/>
            <person name="Daum C."/>
            <person name="Ezra D."/>
            <person name="Gonzalez J."/>
            <person name="Henrissat B."/>
            <person name="Kuo A."/>
            <person name="Liang C."/>
            <person name="Lipzen A."/>
            <person name="Lutzoni F."/>
            <person name="Magnuson J."/>
            <person name="Mondo S."/>
            <person name="Nolan M."/>
            <person name="Ohm R."/>
            <person name="Pangilinan J."/>
            <person name="Park H.-J."/>
            <person name="Ramirez L."/>
            <person name="Alfaro M."/>
            <person name="Sun H."/>
            <person name="Tritt A."/>
            <person name="Yoshinaga Y."/>
            <person name="Zwiers L.-H."/>
            <person name="Turgeon B."/>
            <person name="Goodwin S."/>
            <person name="Spatafora J."/>
            <person name="Crous P."/>
            <person name="Grigoriev I."/>
        </authorList>
    </citation>
    <scope>NUCLEOTIDE SEQUENCE</scope>
    <source>
        <strain evidence="9">Tuck. ex Michener</strain>
    </source>
</reference>
<dbReference type="InterPro" id="IPR004045">
    <property type="entry name" value="Glutathione_S-Trfase_N"/>
</dbReference>
<dbReference type="GO" id="GO:0005737">
    <property type="term" value="C:cytoplasm"/>
    <property type="evidence" value="ECO:0007669"/>
    <property type="project" value="UniProtKB-ARBA"/>
</dbReference>
<dbReference type="GO" id="GO:0005634">
    <property type="term" value="C:nucleus"/>
    <property type="evidence" value="ECO:0007669"/>
    <property type="project" value="UniProtKB-ARBA"/>
</dbReference>
<name>A0A6A6H168_VIRVR</name>
<dbReference type="AlphaFoldDB" id="A0A6A6H168"/>
<evidence type="ECO:0000256" key="1">
    <source>
        <dbReference type="ARBA" id="ARBA00007409"/>
    </source>
</evidence>
<dbReference type="FunFam" id="1.20.1050.130:FF:000016">
    <property type="entry name" value="Glutathione S-transferase 1"/>
    <property type="match status" value="1"/>
</dbReference>
<comment type="function">
    <text evidence="5">Involved in the oxidative stress response and detoxification.</text>
</comment>
<dbReference type="PROSITE" id="PS50405">
    <property type="entry name" value="GST_CTER"/>
    <property type="match status" value="1"/>
</dbReference>
<dbReference type="EC" id="2.5.1.18" evidence="2"/>
<evidence type="ECO:0000313" key="9">
    <source>
        <dbReference type="EMBL" id="KAF2231814.1"/>
    </source>
</evidence>
<dbReference type="Gene3D" id="3.40.30.10">
    <property type="entry name" value="Glutaredoxin"/>
    <property type="match status" value="1"/>
</dbReference>
<evidence type="ECO:0000256" key="6">
    <source>
        <dbReference type="RuleBase" id="RU003494"/>
    </source>
</evidence>
<comment type="similarity">
    <text evidence="1 6">Belongs to the GST superfamily.</text>
</comment>
<dbReference type="SFLD" id="SFLDG00358">
    <property type="entry name" value="Main_(cytGST)"/>
    <property type="match status" value="1"/>
</dbReference>
<feature type="domain" description="GST C-terminal" evidence="8">
    <location>
        <begin position="94"/>
        <end position="219"/>
    </location>
</feature>
<dbReference type="SFLD" id="SFLDS00019">
    <property type="entry name" value="Glutathione_Transferase_(cytos"/>
    <property type="match status" value="1"/>
</dbReference>
<dbReference type="Proteomes" id="UP000800092">
    <property type="component" value="Unassembled WGS sequence"/>
</dbReference>
<dbReference type="InterPro" id="IPR004046">
    <property type="entry name" value="GST_C"/>
</dbReference>
<dbReference type="PROSITE" id="PS50404">
    <property type="entry name" value="GST_NTER"/>
    <property type="match status" value="1"/>
</dbReference>
<dbReference type="Pfam" id="PF00043">
    <property type="entry name" value="GST_C"/>
    <property type="match status" value="1"/>
</dbReference>
<protein>
    <recommendedName>
        <fullName evidence="2">glutathione transferase</fullName>
        <ecNumber evidence="2">2.5.1.18</ecNumber>
    </recommendedName>
</protein>
<dbReference type="Pfam" id="PF02798">
    <property type="entry name" value="GST_N"/>
    <property type="match status" value="1"/>
</dbReference>
<keyword evidence="3 9" id="KW-0808">Transferase</keyword>
<dbReference type="SFLD" id="SFLDG01151">
    <property type="entry name" value="Main.2:_Nu-like"/>
    <property type="match status" value="1"/>
</dbReference>
<accession>A0A6A6H168</accession>
<evidence type="ECO:0000256" key="2">
    <source>
        <dbReference type="ARBA" id="ARBA00012452"/>
    </source>
</evidence>
<dbReference type="InterPro" id="IPR010987">
    <property type="entry name" value="Glutathione-S-Trfase_C-like"/>
</dbReference>
<proteinExistence type="inferred from homology"/>
<organism evidence="9 10">
    <name type="scientific">Viridothelium virens</name>
    <name type="common">Speckled blister lichen</name>
    <name type="synonym">Trypethelium virens</name>
    <dbReference type="NCBI Taxonomy" id="1048519"/>
    <lineage>
        <taxon>Eukaryota</taxon>
        <taxon>Fungi</taxon>
        <taxon>Dikarya</taxon>
        <taxon>Ascomycota</taxon>
        <taxon>Pezizomycotina</taxon>
        <taxon>Dothideomycetes</taxon>
        <taxon>Dothideomycetes incertae sedis</taxon>
        <taxon>Trypetheliales</taxon>
        <taxon>Trypetheliaceae</taxon>
        <taxon>Viridothelium</taxon>
    </lineage>
</organism>
<dbReference type="InterPro" id="IPR036249">
    <property type="entry name" value="Thioredoxin-like_sf"/>
</dbReference>
<evidence type="ECO:0000259" key="7">
    <source>
        <dbReference type="PROSITE" id="PS50404"/>
    </source>
</evidence>
<evidence type="ECO:0000256" key="5">
    <source>
        <dbReference type="ARBA" id="ARBA00060024"/>
    </source>
</evidence>
<dbReference type="PANTHER" id="PTHR44051:SF3">
    <property type="entry name" value="TRANSCRIPTIONAL REGULATOR URE2"/>
    <property type="match status" value="1"/>
</dbReference>
<dbReference type="InterPro" id="IPR036282">
    <property type="entry name" value="Glutathione-S-Trfase_C_sf"/>
</dbReference>
<evidence type="ECO:0000256" key="4">
    <source>
        <dbReference type="ARBA" id="ARBA00047960"/>
    </source>
</evidence>
<dbReference type="Gene3D" id="1.20.1050.10">
    <property type="match status" value="1"/>
</dbReference>
<dbReference type="CDD" id="cd03048">
    <property type="entry name" value="GST_N_Ure2p_like"/>
    <property type="match status" value="1"/>
</dbReference>
<gene>
    <name evidence="9" type="ORF">EV356DRAFT_471117</name>
</gene>
<dbReference type="EMBL" id="ML991822">
    <property type="protein sequence ID" value="KAF2231814.1"/>
    <property type="molecule type" value="Genomic_DNA"/>
</dbReference>
<dbReference type="InterPro" id="IPR040079">
    <property type="entry name" value="Glutathione_S-Trfase"/>
</dbReference>